<evidence type="ECO:0000313" key="4">
    <source>
        <dbReference type="Proteomes" id="UP001469553"/>
    </source>
</evidence>
<keyword evidence="2" id="KW-0732">Signal</keyword>
<evidence type="ECO:0008006" key="5">
    <source>
        <dbReference type="Google" id="ProtNLM"/>
    </source>
</evidence>
<evidence type="ECO:0000313" key="3">
    <source>
        <dbReference type="EMBL" id="MEQ2280419.1"/>
    </source>
</evidence>
<feature type="signal peptide" evidence="2">
    <location>
        <begin position="1"/>
        <end position="19"/>
    </location>
</feature>
<name>A0ABV0XG40_9TELE</name>
<keyword evidence="4" id="KW-1185">Reference proteome</keyword>
<accession>A0ABV0XG40</accession>
<reference evidence="3 4" key="1">
    <citation type="submission" date="2021-06" db="EMBL/GenBank/DDBJ databases">
        <authorList>
            <person name="Palmer J.M."/>
        </authorList>
    </citation>
    <scope>NUCLEOTIDE SEQUENCE [LARGE SCALE GENOMIC DNA]</scope>
    <source>
        <strain evidence="3 4">AS_MEX2019</strain>
        <tissue evidence="3">Muscle</tissue>
    </source>
</reference>
<evidence type="ECO:0000256" key="1">
    <source>
        <dbReference type="SAM" id="Phobius"/>
    </source>
</evidence>
<keyword evidence="1" id="KW-0472">Membrane</keyword>
<feature type="chain" id="PRO_5045216784" description="Vesicle transport protein" evidence="2">
    <location>
        <begin position="20"/>
        <end position="101"/>
    </location>
</feature>
<feature type="transmembrane region" description="Helical" evidence="1">
    <location>
        <begin position="53"/>
        <end position="81"/>
    </location>
</feature>
<evidence type="ECO:0000256" key="2">
    <source>
        <dbReference type="SAM" id="SignalP"/>
    </source>
</evidence>
<protein>
    <recommendedName>
        <fullName evidence="5">Vesicle transport protein</fullName>
    </recommendedName>
</protein>
<keyword evidence="1" id="KW-1133">Transmembrane helix</keyword>
<proteinExistence type="predicted"/>
<dbReference type="EMBL" id="JAHRIP010001599">
    <property type="protein sequence ID" value="MEQ2280419.1"/>
    <property type="molecule type" value="Genomic_DNA"/>
</dbReference>
<dbReference type="Proteomes" id="UP001469553">
    <property type="component" value="Unassembled WGS sequence"/>
</dbReference>
<comment type="caution">
    <text evidence="3">The sequence shown here is derived from an EMBL/GenBank/DDBJ whole genome shotgun (WGS) entry which is preliminary data.</text>
</comment>
<organism evidence="3 4">
    <name type="scientific">Ameca splendens</name>
    <dbReference type="NCBI Taxonomy" id="208324"/>
    <lineage>
        <taxon>Eukaryota</taxon>
        <taxon>Metazoa</taxon>
        <taxon>Chordata</taxon>
        <taxon>Craniata</taxon>
        <taxon>Vertebrata</taxon>
        <taxon>Euteleostomi</taxon>
        <taxon>Actinopterygii</taxon>
        <taxon>Neopterygii</taxon>
        <taxon>Teleostei</taxon>
        <taxon>Neoteleostei</taxon>
        <taxon>Acanthomorphata</taxon>
        <taxon>Ovalentaria</taxon>
        <taxon>Atherinomorphae</taxon>
        <taxon>Cyprinodontiformes</taxon>
        <taxon>Goodeidae</taxon>
        <taxon>Ameca</taxon>
    </lineage>
</organism>
<sequence length="101" mass="11123">MSWIACSVCLSFLFLLCAGVGDLAQDLKHCLSSSRRVVARLFFTSPRCTCCCFAYAVALLLGLILTSSCLSVCLYVSVYLISPTSAKPFNIFMVKLYNLFI</sequence>
<gene>
    <name evidence="3" type="ORF">AMECASPLE_019654</name>
</gene>
<keyword evidence="1" id="KW-0812">Transmembrane</keyword>